<dbReference type="RefSeq" id="WP_138015193.1">
    <property type="nucleotide sequence ID" value="NZ_SULI01000003.1"/>
</dbReference>
<dbReference type="AlphaFoldDB" id="A0A4U7N7I3"/>
<evidence type="ECO:0000313" key="2">
    <source>
        <dbReference type="Proteomes" id="UP000306575"/>
    </source>
</evidence>
<sequence length="136" mass="14981">MTKWGTLFAAIGGAFIGAAATAKGLEEPLVVPSGYDVYLHEMLFENRQDHSRVARFRYVMPIIGQEGITFENVEGDFVHLCEVQALPVLVSQDQQVGQIIVSLSDRDTEFGVISSVATQFFEAFSVQDGSCIWEGF</sequence>
<organism evidence="1 2">
    <name type="scientific">Shimia litoralis</name>
    <dbReference type="NCBI Taxonomy" id="420403"/>
    <lineage>
        <taxon>Bacteria</taxon>
        <taxon>Pseudomonadati</taxon>
        <taxon>Pseudomonadota</taxon>
        <taxon>Alphaproteobacteria</taxon>
        <taxon>Rhodobacterales</taxon>
        <taxon>Roseobacteraceae</taxon>
    </lineage>
</organism>
<dbReference type="OrthoDB" id="7862028at2"/>
<evidence type="ECO:0000313" key="1">
    <source>
        <dbReference type="EMBL" id="TKZ21869.1"/>
    </source>
</evidence>
<dbReference type="EMBL" id="SULI01000003">
    <property type="protein sequence ID" value="TKZ21869.1"/>
    <property type="molecule type" value="Genomic_DNA"/>
</dbReference>
<reference evidence="1 2" key="1">
    <citation type="submission" date="2019-04" db="EMBL/GenBank/DDBJ databases">
        <title>Genome sequence of Pelagicola litoralis CL-ES2.</title>
        <authorList>
            <person name="Cao J."/>
        </authorList>
    </citation>
    <scope>NUCLEOTIDE SEQUENCE [LARGE SCALE GENOMIC DNA]</scope>
    <source>
        <strain evidence="1 2">CL-ES2</strain>
    </source>
</reference>
<protein>
    <submittedName>
        <fullName evidence="1">Acetolactate synthase</fullName>
    </submittedName>
</protein>
<proteinExistence type="predicted"/>
<comment type="caution">
    <text evidence="1">The sequence shown here is derived from an EMBL/GenBank/DDBJ whole genome shotgun (WGS) entry which is preliminary data.</text>
</comment>
<dbReference type="Proteomes" id="UP000306575">
    <property type="component" value="Unassembled WGS sequence"/>
</dbReference>
<keyword evidence="2" id="KW-1185">Reference proteome</keyword>
<dbReference type="Pfam" id="PF20107">
    <property type="entry name" value="DUF6497"/>
    <property type="match status" value="1"/>
</dbReference>
<accession>A0A4U7N7I3</accession>
<dbReference type="InterPro" id="IPR045467">
    <property type="entry name" value="DUF6497"/>
</dbReference>
<name>A0A4U7N7I3_9RHOB</name>
<gene>
    <name evidence="1" type="ORF">FAP39_04520</name>
</gene>